<keyword evidence="3" id="KW-0808">Transferase</keyword>
<evidence type="ECO:0000256" key="2">
    <source>
        <dbReference type="ARBA" id="ARBA00022629"/>
    </source>
</evidence>
<keyword evidence="9" id="KW-1185">Reference proteome</keyword>
<keyword evidence="2" id="KW-0859">Xylose metabolism</keyword>
<reference evidence="8 9" key="1">
    <citation type="submission" date="2019-01" db="EMBL/GenBank/DDBJ databases">
        <title>Novel species of Cellulomonas.</title>
        <authorList>
            <person name="Liu Q."/>
            <person name="Xin Y.-H."/>
        </authorList>
    </citation>
    <scope>NUCLEOTIDE SEQUENCE [LARGE SCALE GENOMIC DNA]</scope>
    <source>
        <strain evidence="8 9">HLT2-17</strain>
    </source>
</reference>
<dbReference type="PANTHER" id="PTHR43095:SF5">
    <property type="entry name" value="XYLULOSE KINASE"/>
    <property type="match status" value="1"/>
</dbReference>
<dbReference type="Pfam" id="PF00370">
    <property type="entry name" value="FGGY_N"/>
    <property type="match status" value="1"/>
</dbReference>
<evidence type="ECO:0000313" key="8">
    <source>
        <dbReference type="EMBL" id="RYV50943.1"/>
    </source>
</evidence>
<sequence length="534" mass="55946">MSTTGLVIAVDCSTTAAKAVVLDSAGIVVAQASYPLRTTQPRPAWHEQDAEQWWAATRSAVAEAVGALADPGRVAALCLTHQRESFVCLGSGGRPLRPAILWLDGRAHDEIASLGTARVHELSGKPPDTTPAIYKLAWLARHEPSILADAVHIGDVQAYLAWQLTGRWATGLGSADTLGLFDLQRGDWSAELLDLAGVRADQLPELVATGDQIALLTPDAARALGLPGPVPLVAGIGDGQSAGLALGATEPGVAYLNLGTSMVLGIQSDGYRWDAAFRTLAGIRPATYTFETVLNAAAYVATWCREQFGEPDADGATGAELEAAAALIPIGAEGLLTLPYWNAAQTPHWDALARGATLGWHGRHTAAHLYRSILEGVGFELRLHLERLEAVTGERVEVIRVVGGGARSPLWIRIVTDITGRAVRVCADSEVSAAGAGVLAREFLARSAAGSGTASSTRSSARPAERTAPAEHTAQPGRTEPAGRDVLPDPAVAPGYDALFAVYRQMYPALRGLFGELAAAAQTVARQKPPGPGR</sequence>
<dbReference type="SUPFAM" id="SSF53067">
    <property type="entry name" value="Actin-like ATPase domain"/>
    <property type="match status" value="2"/>
</dbReference>
<dbReference type="InterPro" id="IPR000577">
    <property type="entry name" value="Carb_kinase_FGGY"/>
</dbReference>
<dbReference type="Pfam" id="PF02782">
    <property type="entry name" value="FGGY_C"/>
    <property type="match status" value="1"/>
</dbReference>
<accession>A0A4Q5N123</accession>
<comment type="similarity">
    <text evidence="1">Belongs to the FGGY kinase family.</text>
</comment>
<feature type="region of interest" description="Disordered" evidence="5">
    <location>
        <begin position="450"/>
        <end position="489"/>
    </location>
</feature>
<keyword evidence="4 8" id="KW-0418">Kinase</keyword>
<evidence type="ECO:0000256" key="5">
    <source>
        <dbReference type="SAM" id="MobiDB-lite"/>
    </source>
</evidence>
<dbReference type="RefSeq" id="WP_130102765.1">
    <property type="nucleotide sequence ID" value="NZ_SDWW01000024.1"/>
</dbReference>
<evidence type="ECO:0000313" key="9">
    <source>
        <dbReference type="Proteomes" id="UP000293764"/>
    </source>
</evidence>
<proteinExistence type="inferred from homology"/>
<protein>
    <submittedName>
        <fullName evidence="8">Xylulose kinase</fullName>
    </submittedName>
</protein>
<dbReference type="InterPro" id="IPR018484">
    <property type="entry name" value="FGGY_N"/>
</dbReference>
<dbReference type="GO" id="GO:0042732">
    <property type="term" value="P:D-xylose metabolic process"/>
    <property type="evidence" value="ECO:0007669"/>
    <property type="project" value="UniProtKB-KW"/>
</dbReference>
<dbReference type="PANTHER" id="PTHR43095">
    <property type="entry name" value="SUGAR KINASE"/>
    <property type="match status" value="1"/>
</dbReference>
<dbReference type="EMBL" id="SDWW01000024">
    <property type="protein sequence ID" value="RYV50943.1"/>
    <property type="molecule type" value="Genomic_DNA"/>
</dbReference>
<dbReference type="InterPro" id="IPR050406">
    <property type="entry name" value="FGGY_Carb_Kinase"/>
</dbReference>
<dbReference type="PIRSF" id="PIRSF000538">
    <property type="entry name" value="GlpK"/>
    <property type="match status" value="1"/>
</dbReference>
<dbReference type="Gene3D" id="3.30.420.40">
    <property type="match status" value="2"/>
</dbReference>
<dbReference type="InterPro" id="IPR018485">
    <property type="entry name" value="FGGY_C"/>
</dbReference>
<evidence type="ECO:0000256" key="4">
    <source>
        <dbReference type="ARBA" id="ARBA00022777"/>
    </source>
</evidence>
<comment type="caution">
    <text evidence="8">The sequence shown here is derived from an EMBL/GenBank/DDBJ whole genome shotgun (WGS) entry which is preliminary data.</text>
</comment>
<name>A0A4Q5N123_9MICO</name>
<dbReference type="AlphaFoldDB" id="A0A4Q5N123"/>
<evidence type="ECO:0000256" key="3">
    <source>
        <dbReference type="ARBA" id="ARBA00022679"/>
    </source>
</evidence>
<dbReference type="GO" id="GO:0016301">
    <property type="term" value="F:kinase activity"/>
    <property type="evidence" value="ECO:0007669"/>
    <property type="project" value="UniProtKB-KW"/>
</dbReference>
<dbReference type="Proteomes" id="UP000293764">
    <property type="component" value="Unassembled WGS sequence"/>
</dbReference>
<organism evidence="8 9">
    <name type="scientific">Pengzhenrongella frigida</name>
    <dbReference type="NCBI Taxonomy" id="1259133"/>
    <lineage>
        <taxon>Bacteria</taxon>
        <taxon>Bacillati</taxon>
        <taxon>Actinomycetota</taxon>
        <taxon>Actinomycetes</taxon>
        <taxon>Micrococcales</taxon>
        <taxon>Pengzhenrongella</taxon>
    </lineage>
</organism>
<evidence type="ECO:0000259" key="7">
    <source>
        <dbReference type="Pfam" id="PF02782"/>
    </source>
</evidence>
<feature type="domain" description="Carbohydrate kinase FGGY N-terminal" evidence="6">
    <location>
        <begin position="7"/>
        <end position="243"/>
    </location>
</feature>
<feature type="domain" description="Carbohydrate kinase FGGY C-terminal" evidence="7">
    <location>
        <begin position="254"/>
        <end position="440"/>
    </location>
</feature>
<evidence type="ECO:0000256" key="1">
    <source>
        <dbReference type="ARBA" id="ARBA00009156"/>
    </source>
</evidence>
<feature type="compositionally biased region" description="Low complexity" evidence="5">
    <location>
        <begin position="450"/>
        <end position="462"/>
    </location>
</feature>
<dbReference type="CDD" id="cd07779">
    <property type="entry name" value="ASKHA_NBD_FGGY_YgcE-like"/>
    <property type="match status" value="1"/>
</dbReference>
<keyword evidence="2" id="KW-0119">Carbohydrate metabolism</keyword>
<gene>
    <name evidence="8" type="ORF">EUA98_11205</name>
</gene>
<dbReference type="InterPro" id="IPR043129">
    <property type="entry name" value="ATPase_NBD"/>
</dbReference>
<dbReference type="OrthoDB" id="9782710at2"/>
<evidence type="ECO:0000259" key="6">
    <source>
        <dbReference type="Pfam" id="PF00370"/>
    </source>
</evidence>